<reference evidence="4" key="1">
    <citation type="submission" date="2021-05" db="EMBL/GenBank/DDBJ databases">
        <authorList>
            <person name="Khan N."/>
        </authorList>
    </citation>
    <scope>NUCLEOTIDE SEQUENCE</scope>
</reference>
<dbReference type="PANTHER" id="PTHR24126:SF14">
    <property type="entry name" value="ANK_REP_REGION DOMAIN-CONTAINING PROTEIN"/>
    <property type="match status" value="1"/>
</dbReference>
<proteinExistence type="predicted"/>
<dbReference type="PANTHER" id="PTHR24126">
    <property type="entry name" value="ANKYRIN REPEAT, PH AND SEC7 DOMAIN CONTAINING PROTEIN SECG-RELATED"/>
    <property type="match status" value="1"/>
</dbReference>
<organism evidence="4 5">
    <name type="scientific">Fusarium equiseti</name>
    <name type="common">Fusarium scirpi</name>
    <dbReference type="NCBI Taxonomy" id="61235"/>
    <lineage>
        <taxon>Eukaryota</taxon>
        <taxon>Fungi</taxon>
        <taxon>Dikarya</taxon>
        <taxon>Ascomycota</taxon>
        <taxon>Pezizomycotina</taxon>
        <taxon>Sordariomycetes</taxon>
        <taxon>Hypocreomycetidae</taxon>
        <taxon>Hypocreales</taxon>
        <taxon>Nectriaceae</taxon>
        <taxon>Fusarium</taxon>
        <taxon>Fusarium incarnatum-equiseti species complex</taxon>
    </lineage>
</organism>
<dbReference type="Pfam" id="PF12796">
    <property type="entry name" value="Ank_2"/>
    <property type="match status" value="1"/>
</dbReference>
<keyword evidence="2 3" id="KW-0040">ANK repeat</keyword>
<evidence type="ECO:0000256" key="1">
    <source>
        <dbReference type="ARBA" id="ARBA00022737"/>
    </source>
</evidence>
<dbReference type="SMART" id="SM00248">
    <property type="entry name" value="ANK"/>
    <property type="match status" value="4"/>
</dbReference>
<name>A0A8J2NE86_FUSEQ</name>
<feature type="repeat" description="ANK" evidence="3">
    <location>
        <begin position="237"/>
        <end position="269"/>
    </location>
</feature>
<evidence type="ECO:0000256" key="3">
    <source>
        <dbReference type="PROSITE-ProRule" id="PRU00023"/>
    </source>
</evidence>
<dbReference type="PROSITE" id="PS50297">
    <property type="entry name" value="ANK_REP_REGION"/>
    <property type="match status" value="1"/>
</dbReference>
<sequence length="401" mass="45000">MSATYDHSKTSWRFQELPTEVKNLIMEEVSLLPEPYKNLLNLAQTCKRLCSHALSQLYLNDVRDSLRLGVDLDMPLGLQWACWNDNLYSLRYKTVRKKGPSGPAYGYLHWGDRSGLLHLACLRGNTAIAELLIDNGVHPDAPDGKSLPPLAYSLNEDVAKFLIEKGADIDVTHGTDETALCHLISWGPRNQCDWQTELNVTRGNGALNPLDTRQDQLGAIRYLILNTHADIYANRITRVSPLLVAIQTRYIEVVQLLLDAGASPNPISTVTNEKRLLLVDALRLSQNHHVVSKLLAFKAEADVEQTSDQNLTKKDGEQLPIMNLTTYDSNPRYAKEEVDMAEIICNEIKYFDRVVDGHPPLWHYVRKGRVDIGRVLIRYGASPQLAGVKVSSEDILELVAD</sequence>
<gene>
    <name evidence="4" type="ORF">FEQUK3_LOCUS10364</name>
</gene>
<accession>A0A8J2NE86</accession>
<dbReference type="PROSITE" id="PS50088">
    <property type="entry name" value="ANK_REPEAT"/>
    <property type="match status" value="2"/>
</dbReference>
<evidence type="ECO:0000256" key="2">
    <source>
        <dbReference type="ARBA" id="ARBA00023043"/>
    </source>
</evidence>
<dbReference type="AlphaFoldDB" id="A0A8J2NE86"/>
<evidence type="ECO:0000313" key="4">
    <source>
        <dbReference type="EMBL" id="CAG7564636.1"/>
    </source>
</evidence>
<dbReference type="EMBL" id="CAJSTJ010000170">
    <property type="protein sequence ID" value="CAG7564636.1"/>
    <property type="molecule type" value="Genomic_DNA"/>
</dbReference>
<dbReference type="Pfam" id="PF00023">
    <property type="entry name" value="Ank"/>
    <property type="match status" value="1"/>
</dbReference>
<comment type="caution">
    <text evidence="4">The sequence shown here is derived from an EMBL/GenBank/DDBJ whole genome shotgun (WGS) entry which is preliminary data.</text>
</comment>
<evidence type="ECO:0008006" key="6">
    <source>
        <dbReference type="Google" id="ProtNLM"/>
    </source>
</evidence>
<dbReference type="InterPro" id="IPR002110">
    <property type="entry name" value="Ankyrin_rpt"/>
</dbReference>
<feature type="repeat" description="ANK" evidence="3">
    <location>
        <begin position="112"/>
        <end position="144"/>
    </location>
</feature>
<keyword evidence="1" id="KW-0677">Repeat</keyword>
<protein>
    <recommendedName>
        <fullName evidence="6">F-box domain-containing protein</fullName>
    </recommendedName>
</protein>
<evidence type="ECO:0000313" key="5">
    <source>
        <dbReference type="Proteomes" id="UP000693738"/>
    </source>
</evidence>
<dbReference type="Proteomes" id="UP000693738">
    <property type="component" value="Unassembled WGS sequence"/>
</dbReference>